<reference evidence="1" key="1">
    <citation type="submission" date="2020-05" db="EMBL/GenBank/DDBJ databases">
        <authorList>
            <person name="Chiriac C."/>
            <person name="Salcher M."/>
            <person name="Ghai R."/>
            <person name="Kavagutti S V."/>
        </authorList>
    </citation>
    <scope>NUCLEOTIDE SEQUENCE</scope>
</reference>
<sequence length="138" mass="13639">MSTVSYEMAQKAISAALAKAKEIGSPSSIAVIDSGRELVSFARMDGALLASVAISQAKAYTARSLNSATKDVADWVQPGGPLYGLETAHLSVGRALVVFGGGVPITVNGEVVGAVGVAGGSVDQDHEIAAAGAAALGA</sequence>
<protein>
    <submittedName>
        <fullName evidence="1">Unannotated protein</fullName>
    </submittedName>
</protein>
<evidence type="ECO:0000313" key="3">
    <source>
        <dbReference type="EMBL" id="CAB4760165.1"/>
    </source>
</evidence>
<dbReference type="InterPro" id="IPR038084">
    <property type="entry name" value="PduO/GlcC-like_sf"/>
</dbReference>
<dbReference type="SUPFAM" id="SSF143744">
    <property type="entry name" value="GlcG-like"/>
    <property type="match status" value="1"/>
</dbReference>
<dbReference type="EMBL" id="CAEZZA010000237">
    <property type="protein sequence ID" value="CAB4760165.1"/>
    <property type="molecule type" value="Genomic_DNA"/>
</dbReference>
<dbReference type="PANTHER" id="PTHR34309:SF1">
    <property type="entry name" value="PROTEIN GLCG"/>
    <property type="match status" value="1"/>
</dbReference>
<dbReference type="EMBL" id="CAEZXZ010000244">
    <property type="protein sequence ID" value="CAB4717013.1"/>
    <property type="molecule type" value="Genomic_DNA"/>
</dbReference>
<dbReference type="InterPro" id="IPR052517">
    <property type="entry name" value="GlcG_carb_metab_protein"/>
</dbReference>
<dbReference type="AlphaFoldDB" id="A0A6J6NN16"/>
<dbReference type="EMBL" id="CAFBLV010000076">
    <property type="protein sequence ID" value="CAB4868475.1"/>
    <property type="molecule type" value="Genomic_DNA"/>
</dbReference>
<name>A0A6J6NN16_9ZZZZ</name>
<evidence type="ECO:0000313" key="5">
    <source>
        <dbReference type="EMBL" id="CAB5011213.1"/>
    </source>
</evidence>
<dbReference type="Gene3D" id="3.30.450.150">
    <property type="entry name" value="Haem-degrading domain"/>
    <property type="match status" value="1"/>
</dbReference>
<evidence type="ECO:0000313" key="2">
    <source>
        <dbReference type="EMBL" id="CAB4717013.1"/>
    </source>
</evidence>
<gene>
    <name evidence="1" type="ORF">UFOPK2310_01528</name>
    <name evidence="2" type="ORF">UFOPK2625_01320</name>
    <name evidence="3" type="ORF">UFOPK2809_01380</name>
    <name evidence="4" type="ORF">UFOPK3425_00509</name>
    <name evidence="5" type="ORF">UFOPK4043_01065</name>
    <name evidence="6" type="ORF">UFOPK4092_01385</name>
</gene>
<dbReference type="EMBL" id="CAFBPA010000163">
    <property type="protein sequence ID" value="CAB5011213.1"/>
    <property type="molecule type" value="Genomic_DNA"/>
</dbReference>
<dbReference type="EMBL" id="CAFBPJ010000200">
    <property type="protein sequence ID" value="CAB5028359.1"/>
    <property type="molecule type" value="Genomic_DNA"/>
</dbReference>
<evidence type="ECO:0000313" key="4">
    <source>
        <dbReference type="EMBL" id="CAB4868475.1"/>
    </source>
</evidence>
<accession>A0A6J6NN16</accession>
<dbReference type="InterPro" id="IPR005624">
    <property type="entry name" value="PduO/GlcC-like"/>
</dbReference>
<evidence type="ECO:0000313" key="6">
    <source>
        <dbReference type="EMBL" id="CAB5028359.1"/>
    </source>
</evidence>
<organism evidence="1">
    <name type="scientific">freshwater metagenome</name>
    <dbReference type="NCBI Taxonomy" id="449393"/>
    <lineage>
        <taxon>unclassified sequences</taxon>
        <taxon>metagenomes</taxon>
        <taxon>ecological metagenomes</taxon>
    </lineage>
</organism>
<dbReference type="PANTHER" id="PTHR34309">
    <property type="entry name" value="SLR1406 PROTEIN"/>
    <property type="match status" value="1"/>
</dbReference>
<dbReference type="EMBL" id="CAEZWW010000244">
    <property type="protein sequence ID" value="CAB4686125.1"/>
    <property type="molecule type" value="Genomic_DNA"/>
</dbReference>
<proteinExistence type="predicted"/>
<dbReference type="Pfam" id="PF03928">
    <property type="entry name" value="HbpS-like"/>
    <property type="match status" value="1"/>
</dbReference>
<evidence type="ECO:0000313" key="1">
    <source>
        <dbReference type="EMBL" id="CAB4686125.1"/>
    </source>
</evidence>